<dbReference type="RefSeq" id="WP_344866826.1">
    <property type="nucleotide sequence ID" value="NZ_BAAAZN010000017.1"/>
</dbReference>
<feature type="region of interest" description="Disordered" evidence="2">
    <location>
        <begin position="59"/>
        <end position="96"/>
    </location>
</feature>
<accession>A0ABP6XTF0</accession>
<dbReference type="EMBL" id="BAAAZN010000017">
    <property type="protein sequence ID" value="GAA3572180.1"/>
    <property type="molecule type" value="Genomic_DNA"/>
</dbReference>
<evidence type="ECO:0000256" key="1">
    <source>
        <dbReference type="HAMAP-Rule" id="MF_01187"/>
    </source>
</evidence>
<name>A0ABP6XTF0_9PSEU</name>
<feature type="compositionally biased region" description="Acidic residues" evidence="2">
    <location>
        <begin position="86"/>
        <end position="96"/>
    </location>
</feature>
<dbReference type="Pfam" id="PF03966">
    <property type="entry name" value="Trm112p"/>
    <property type="match status" value="1"/>
</dbReference>
<proteinExistence type="inferred from homology"/>
<keyword evidence="4" id="KW-1185">Reference proteome</keyword>
<dbReference type="Gene3D" id="2.20.25.10">
    <property type="match status" value="1"/>
</dbReference>
<evidence type="ECO:0000313" key="4">
    <source>
        <dbReference type="Proteomes" id="UP001500689"/>
    </source>
</evidence>
<dbReference type="Proteomes" id="UP001500689">
    <property type="component" value="Unassembled WGS sequence"/>
</dbReference>
<evidence type="ECO:0000256" key="2">
    <source>
        <dbReference type="SAM" id="MobiDB-lite"/>
    </source>
</evidence>
<comment type="caution">
    <text evidence="3">The sequence shown here is derived from an EMBL/GenBank/DDBJ whole genome shotgun (WGS) entry which is preliminary data.</text>
</comment>
<sequence length="96" mass="9317">MALTLDAQLLEILACPSPDHAPLSPGAPDDPEADALTCTGCGRVYPVRDGIPVLLLDEALEPGGADPGTGAAGSAAPGTGTAGDGAEPDDDHADSA</sequence>
<comment type="similarity">
    <text evidence="1">Belongs to the UPF0434 family.</text>
</comment>
<reference evidence="4" key="1">
    <citation type="journal article" date="2019" name="Int. J. Syst. Evol. Microbiol.">
        <title>The Global Catalogue of Microorganisms (GCM) 10K type strain sequencing project: providing services to taxonomists for standard genome sequencing and annotation.</title>
        <authorList>
            <consortium name="The Broad Institute Genomics Platform"/>
            <consortium name="The Broad Institute Genome Sequencing Center for Infectious Disease"/>
            <person name="Wu L."/>
            <person name="Ma J."/>
        </authorList>
    </citation>
    <scope>NUCLEOTIDE SEQUENCE [LARGE SCALE GENOMIC DNA]</scope>
    <source>
        <strain evidence="4">JCM 16898</strain>
    </source>
</reference>
<dbReference type="SUPFAM" id="SSF158997">
    <property type="entry name" value="Trm112p-like"/>
    <property type="match status" value="1"/>
</dbReference>
<organism evidence="3 4">
    <name type="scientific">Amycolatopsis ultiminotia</name>
    <dbReference type="NCBI Taxonomy" id="543629"/>
    <lineage>
        <taxon>Bacteria</taxon>
        <taxon>Bacillati</taxon>
        <taxon>Actinomycetota</taxon>
        <taxon>Actinomycetes</taxon>
        <taxon>Pseudonocardiales</taxon>
        <taxon>Pseudonocardiaceae</taxon>
        <taxon>Amycolatopsis</taxon>
    </lineage>
</organism>
<gene>
    <name evidence="3" type="ORF">GCM10022222_65460</name>
</gene>
<evidence type="ECO:0000313" key="3">
    <source>
        <dbReference type="EMBL" id="GAA3572180.1"/>
    </source>
</evidence>
<protein>
    <recommendedName>
        <fullName evidence="1">UPF0434 protein GCM10022222_65460</fullName>
    </recommendedName>
</protein>
<dbReference type="InterPro" id="IPR005651">
    <property type="entry name" value="Trm112-like"/>
</dbReference>
<dbReference type="HAMAP" id="MF_01187">
    <property type="entry name" value="UPF0434"/>
    <property type="match status" value="1"/>
</dbReference>